<dbReference type="HOGENOM" id="CLU_1366615_0_0_1"/>
<dbReference type="AlphaFoldDB" id="A0A0C3C833"/>
<reference evidence="2 3" key="1">
    <citation type="submission" date="2014-04" db="EMBL/GenBank/DDBJ databases">
        <authorList>
            <consortium name="DOE Joint Genome Institute"/>
            <person name="Kuo A."/>
            <person name="Martino E."/>
            <person name="Perotto S."/>
            <person name="Kohler A."/>
            <person name="Nagy L.G."/>
            <person name="Floudas D."/>
            <person name="Copeland A."/>
            <person name="Barry K.W."/>
            <person name="Cichocki N."/>
            <person name="Veneault-Fourrey C."/>
            <person name="LaButti K."/>
            <person name="Lindquist E.A."/>
            <person name="Lipzen A."/>
            <person name="Lundell T."/>
            <person name="Morin E."/>
            <person name="Murat C."/>
            <person name="Sun H."/>
            <person name="Tunlid A."/>
            <person name="Henrissat B."/>
            <person name="Grigoriev I.V."/>
            <person name="Hibbett D.S."/>
            <person name="Martin F."/>
            <person name="Nordberg H.P."/>
            <person name="Cantor M.N."/>
            <person name="Hua S.X."/>
        </authorList>
    </citation>
    <scope>NUCLEOTIDE SEQUENCE [LARGE SCALE GENOMIC DNA]</scope>
    <source>
        <strain evidence="2 3">Zn</strain>
    </source>
</reference>
<evidence type="ECO:0000313" key="2">
    <source>
        <dbReference type="EMBL" id="KIM95063.1"/>
    </source>
</evidence>
<dbReference type="InParanoid" id="A0A0C3C833"/>
<dbReference type="Proteomes" id="UP000054321">
    <property type="component" value="Unassembled WGS sequence"/>
</dbReference>
<sequence length="200" mass="22408">MDTHLTLIAHVQKRLSTQHTGPGPQDVGNFISSATDTDVSDWQKSGLRKTTSLHTPTKHQSLSAGRSLPSQLYIAPYFHSSTTPHIPQRHLHHTFDMSEKSQAKPRVQVTQTKLAPHKAPFSYRNVTYTQQSPLYRTMHTNGERSARSSMFCRRSSSVQRFFQSFLAVRGLVGRISGGRKGDKGTLGIRYQRGCCTMPAQ</sequence>
<feature type="region of interest" description="Disordered" evidence="1">
    <location>
        <begin position="41"/>
        <end position="64"/>
    </location>
</feature>
<gene>
    <name evidence="2" type="ORF">OIDMADRAFT_21291</name>
</gene>
<reference evidence="3" key="2">
    <citation type="submission" date="2015-01" db="EMBL/GenBank/DDBJ databases">
        <title>Evolutionary Origins and Diversification of the Mycorrhizal Mutualists.</title>
        <authorList>
            <consortium name="DOE Joint Genome Institute"/>
            <consortium name="Mycorrhizal Genomics Consortium"/>
            <person name="Kohler A."/>
            <person name="Kuo A."/>
            <person name="Nagy L.G."/>
            <person name="Floudas D."/>
            <person name="Copeland A."/>
            <person name="Barry K.W."/>
            <person name="Cichocki N."/>
            <person name="Veneault-Fourrey C."/>
            <person name="LaButti K."/>
            <person name="Lindquist E.A."/>
            <person name="Lipzen A."/>
            <person name="Lundell T."/>
            <person name="Morin E."/>
            <person name="Murat C."/>
            <person name="Riley R."/>
            <person name="Ohm R."/>
            <person name="Sun H."/>
            <person name="Tunlid A."/>
            <person name="Henrissat B."/>
            <person name="Grigoriev I.V."/>
            <person name="Hibbett D.S."/>
            <person name="Martin F."/>
        </authorList>
    </citation>
    <scope>NUCLEOTIDE SEQUENCE [LARGE SCALE GENOMIC DNA]</scope>
    <source>
        <strain evidence="3">Zn</strain>
    </source>
</reference>
<organism evidence="2 3">
    <name type="scientific">Oidiodendron maius (strain Zn)</name>
    <dbReference type="NCBI Taxonomy" id="913774"/>
    <lineage>
        <taxon>Eukaryota</taxon>
        <taxon>Fungi</taxon>
        <taxon>Dikarya</taxon>
        <taxon>Ascomycota</taxon>
        <taxon>Pezizomycotina</taxon>
        <taxon>Leotiomycetes</taxon>
        <taxon>Leotiomycetes incertae sedis</taxon>
        <taxon>Myxotrichaceae</taxon>
        <taxon>Oidiodendron</taxon>
    </lineage>
</organism>
<evidence type="ECO:0000256" key="1">
    <source>
        <dbReference type="SAM" id="MobiDB-lite"/>
    </source>
</evidence>
<evidence type="ECO:0000313" key="3">
    <source>
        <dbReference type="Proteomes" id="UP000054321"/>
    </source>
</evidence>
<accession>A0A0C3C833</accession>
<name>A0A0C3C833_OIDMZ</name>
<dbReference type="EMBL" id="KN832888">
    <property type="protein sequence ID" value="KIM95063.1"/>
    <property type="molecule type" value="Genomic_DNA"/>
</dbReference>
<proteinExistence type="predicted"/>
<protein>
    <submittedName>
        <fullName evidence="2">Uncharacterized protein</fullName>
    </submittedName>
</protein>
<keyword evidence="3" id="KW-1185">Reference proteome</keyword>